<evidence type="ECO:0000313" key="3">
    <source>
        <dbReference type="Proteomes" id="UP000002497"/>
    </source>
</evidence>
<dbReference type="EMBL" id="GL636506">
    <property type="protein sequence ID" value="EFW14482.1"/>
    <property type="molecule type" value="Genomic_DNA"/>
</dbReference>
<dbReference type="AlphaFoldDB" id="E9DGX1"/>
<proteinExistence type="predicted"/>
<protein>
    <submittedName>
        <fullName evidence="2">Uncharacterized protein</fullName>
    </submittedName>
</protein>
<dbReference type="HOGENOM" id="CLU_2527295_0_0_1"/>
<name>E9DGX1_COCPS</name>
<reference evidence="3" key="1">
    <citation type="journal article" date="2010" name="Genome Res.">
        <title>Population genomic sequencing of Coccidioides fungi reveals recent hybridization and transposon control.</title>
        <authorList>
            <person name="Neafsey D.E."/>
            <person name="Barker B.M."/>
            <person name="Sharpton T.J."/>
            <person name="Stajich J.E."/>
            <person name="Park D.J."/>
            <person name="Whiston E."/>
            <person name="Hung C.-Y."/>
            <person name="McMahan C."/>
            <person name="White J."/>
            <person name="Sykes S."/>
            <person name="Heiman D."/>
            <person name="Young S."/>
            <person name="Zeng Q."/>
            <person name="Abouelleil A."/>
            <person name="Aftuck L."/>
            <person name="Bessette D."/>
            <person name="Brown A."/>
            <person name="FitzGerald M."/>
            <person name="Lui A."/>
            <person name="Macdonald J.P."/>
            <person name="Priest M."/>
            <person name="Orbach M.J."/>
            <person name="Galgiani J.N."/>
            <person name="Kirkland T.N."/>
            <person name="Cole G.T."/>
            <person name="Birren B.W."/>
            <person name="Henn M.R."/>
            <person name="Taylor J.W."/>
            <person name="Rounsley S.D."/>
        </authorList>
    </citation>
    <scope>NUCLEOTIDE SEQUENCE [LARGE SCALE GENOMIC DNA]</scope>
    <source>
        <strain evidence="3">RMSCC 757 / Silveira</strain>
    </source>
</reference>
<feature type="region of interest" description="Disordered" evidence="1">
    <location>
        <begin position="64"/>
        <end position="84"/>
    </location>
</feature>
<sequence>MTLVPKGFVSAEPFQSLLHPGDTIPSWVALSDRRLRRISTKRLASATFPRIIRTNNMLVGASEHSRSLKNHSEPPPNFGLSFAW</sequence>
<dbReference type="Proteomes" id="UP000002497">
    <property type="component" value="Unassembled WGS sequence"/>
</dbReference>
<evidence type="ECO:0000256" key="1">
    <source>
        <dbReference type="SAM" id="MobiDB-lite"/>
    </source>
</evidence>
<reference evidence="3" key="2">
    <citation type="submission" date="2010-03" db="EMBL/GenBank/DDBJ databases">
        <title>The genome sequence of Coccidioides posadasii strain Silveira.</title>
        <authorList>
            <consortium name="The Broad Institute Genome Sequencing Center for Infectious Disease"/>
            <person name="Neafsey D."/>
            <person name="Orbach M."/>
            <person name="Henn M.R."/>
            <person name="Cole G.T."/>
            <person name="Galgiani J."/>
            <person name="Gardner M.J."/>
            <person name="Kirkland T.N."/>
            <person name="Taylor J.W."/>
            <person name="Young S.K."/>
            <person name="Zeng Q."/>
            <person name="Koehrsen M."/>
            <person name="Alvarado L."/>
            <person name="Berlin A."/>
            <person name="Borenstein D."/>
            <person name="Chapman S.B."/>
            <person name="Chen Z."/>
            <person name="Engels R."/>
            <person name="Freedman E."/>
            <person name="Gellesch M."/>
            <person name="Goldberg J."/>
            <person name="Griggs A."/>
            <person name="Gujja S."/>
            <person name="Heilman E."/>
            <person name="Heiman D."/>
            <person name="Howarth C."/>
            <person name="Jen D."/>
            <person name="Larson L."/>
            <person name="Mehta T."/>
            <person name="Neiman D."/>
            <person name="Park D."/>
            <person name="Pearson M."/>
            <person name="Richards J."/>
            <person name="Roberts A."/>
            <person name="Saif S."/>
            <person name="Shea T."/>
            <person name="Shenoy N."/>
            <person name="Sisk P."/>
            <person name="Stolte C."/>
            <person name="Sykes S."/>
            <person name="Walk T."/>
            <person name="White J."/>
            <person name="Yandava C."/>
            <person name="Haas B."/>
            <person name="Nusbaum C."/>
            <person name="Birren B."/>
        </authorList>
    </citation>
    <scope>NUCLEOTIDE SEQUENCE [LARGE SCALE GENOMIC DNA]</scope>
    <source>
        <strain evidence="3">RMSCC 757 / Silveira</strain>
    </source>
</reference>
<keyword evidence="3" id="KW-1185">Reference proteome</keyword>
<gene>
    <name evidence="2" type="ORF">CPSG_09070</name>
</gene>
<evidence type="ECO:0000313" key="2">
    <source>
        <dbReference type="EMBL" id="EFW14482.1"/>
    </source>
</evidence>
<dbReference type="VEuPathDB" id="FungiDB:CPSG_09070"/>
<organism evidence="3">
    <name type="scientific">Coccidioides posadasii (strain RMSCC 757 / Silveira)</name>
    <name type="common">Valley fever fungus</name>
    <dbReference type="NCBI Taxonomy" id="443226"/>
    <lineage>
        <taxon>Eukaryota</taxon>
        <taxon>Fungi</taxon>
        <taxon>Dikarya</taxon>
        <taxon>Ascomycota</taxon>
        <taxon>Pezizomycotina</taxon>
        <taxon>Eurotiomycetes</taxon>
        <taxon>Eurotiomycetidae</taxon>
        <taxon>Onygenales</taxon>
        <taxon>Onygenaceae</taxon>
        <taxon>Coccidioides</taxon>
    </lineage>
</organism>
<accession>E9DGX1</accession>